<feature type="transmembrane region" description="Helical" evidence="8">
    <location>
        <begin position="280"/>
        <end position="301"/>
    </location>
</feature>
<evidence type="ECO:0000256" key="8">
    <source>
        <dbReference type="SAM" id="Phobius"/>
    </source>
</evidence>
<keyword evidence="6 8" id="KW-1133">Transmembrane helix</keyword>
<comment type="similarity">
    <text evidence="3">Belongs to the MscS (TC 1.A.23) family.</text>
</comment>
<dbReference type="InterPro" id="IPR006685">
    <property type="entry name" value="MscS_channel_2nd"/>
</dbReference>
<evidence type="ECO:0000259" key="11">
    <source>
        <dbReference type="Pfam" id="PF08327"/>
    </source>
</evidence>
<feature type="chain" id="PRO_5008260188" description="DUF3772 domain-containing protein" evidence="9">
    <location>
        <begin position="35"/>
        <end position="945"/>
    </location>
</feature>
<proteinExistence type="inferred from homology"/>
<dbReference type="Gene3D" id="3.30.530.20">
    <property type="match status" value="1"/>
</dbReference>
<feature type="signal peptide" evidence="9">
    <location>
        <begin position="1"/>
        <end position="34"/>
    </location>
</feature>
<evidence type="ECO:0000256" key="3">
    <source>
        <dbReference type="ARBA" id="ARBA00008017"/>
    </source>
</evidence>
<dbReference type="InterPro" id="IPR010920">
    <property type="entry name" value="LSM_dom_sf"/>
</dbReference>
<dbReference type="EMBL" id="CP016268">
    <property type="protein sequence ID" value="ANO51196.1"/>
    <property type="molecule type" value="Genomic_DNA"/>
</dbReference>
<keyword evidence="5 8" id="KW-0812">Transmembrane</keyword>
<dbReference type="KEGG" id="woc:BA177_08250"/>
<feature type="transmembrane region" description="Helical" evidence="8">
    <location>
        <begin position="354"/>
        <end position="371"/>
    </location>
</feature>
<feature type="transmembrane region" description="Helical" evidence="8">
    <location>
        <begin position="201"/>
        <end position="219"/>
    </location>
</feature>
<feature type="domain" description="Mechanosensitive ion channel MscS C-terminal" evidence="12">
    <location>
        <begin position="676"/>
        <end position="760"/>
    </location>
</feature>
<dbReference type="CDD" id="cd07814">
    <property type="entry name" value="SRPBCC_CalC_Aha1-like"/>
    <property type="match status" value="1"/>
</dbReference>
<feature type="transmembrane region" description="Helical" evidence="8">
    <location>
        <begin position="555"/>
        <end position="574"/>
    </location>
</feature>
<dbReference type="Gene3D" id="3.30.70.100">
    <property type="match status" value="1"/>
</dbReference>
<evidence type="ECO:0000256" key="4">
    <source>
        <dbReference type="ARBA" id="ARBA00022475"/>
    </source>
</evidence>
<gene>
    <name evidence="13" type="ORF">BA177_08250</name>
</gene>
<dbReference type="Gene3D" id="1.10.287.1260">
    <property type="match status" value="1"/>
</dbReference>
<evidence type="ECO:0000313" key="14">
    <source>
        <dbReference type="Proteomes" id="UP000092695"/>
    </source>
</evidence>
<dbReference type="InterPro" id="IPR013538">
    <property type="entry name" value="ASHA1/2-like_C"/>
</dbReference>
<feature type="domain" description="Mechanosensitive ion channel MscS" evidence="10">
    <location>
        <begin position="601"/>
        <end position="666"/>
    </location>
</feature>
<dbReference type="Pfam" id="PF08327">
    <property type="entry name" value="AHSA1"/>
    <property type="match status" value="1"/>
</dbReference>
<evidence type="ECO:0000256" key="6">
    <source>
        <dbReference type="ARBA" id="ARBA00022989"/>
    </source>
</evidence>
<evidence type="ECO:0000259" key="12">
    <source>
        <dbReference type="Pfam" id="PF21082"/>
    </source>
</evidence>
<evidence type="ECO:0008006" key="15">
    <source>
        <dbReference type="Google" id="ProtNLM"/>
    </source>
</evidence>
<dbReference type="PANTHER" id="PTHR30347:SF1">
    <property type="entry name" value="MECHANOSENSITIVE CHANNEL MSCK"/>
    <property type="match status" value="1"/>
</dbReference>
<dbReference type="Pfam" id="PF00924">
    <property type="entry name" value="MS_channel_2nd"/>
    <property type="match status" value="1"/>
</dbReference>
<keyword evidence="4" id="KW-1003">Cell membrane</keyword>
<dbReference type="InterPro" id="IPR023393">
    <property type="entry name" value="START-like_dom_sf"/>
</dbReference>
<sequence>MPNLMNTASRSRPPRFSSLVLVLAFASLPAATVADDAEQFDPYAAGAVLLDIANRLSSGDVESRFLAQARSRSADIATAAGNCNVEASAERQRLEARYEPLREIDIEVSGTVMDQRREIRAALDKSISRQSECGGVRDEAIALVEQITEIQTAVSQQFLLNRTESVVGMASALPTRLTAMPAKLRGAVALDLKDGLTAADLLWMLVAGGALAAAVGLYLRHRFTVWFEAGGGHAAEPQMKYLFPKPLAQYSPLLLEGLALLLVLFLGIQNASFELIVVRVAAGVLLYGLGCTIIDWATGPLSPASTIKGLIPEHVRPLRLRLRFLLLTLVASFIVLGTNWLSIRLVDPSVGGRASMIFLVATALILLLRYMGRIPGLRHQFRAIRHLCTLVLAASIVGLLLGYQNLAGFIVHGATRTALALLVLWILLWLVYQAFTYLMQNDSPGAIRFRRNLGVRKDSSRSGLGFMQLIADLVLWLSFTVYLIYVWDESGTTLDELLNRIEVGYTVGQIQLVPLNIIGGILVFAGVIVLLGWIKRWIDQRWLQHIVAERGAREAVVTLIGYVGFILAALIGLTMAGVNLGGLAIVSGALALGIGFGMQEIANNFVSGLILLFERPIRAGDFISVGDTEGFVRRIRIRATEIETQDNQNVLVPNSELVSGRVTNWVLRDPQGRLLVRVGVAYGSDTEKVKQILERVASEHPEVITDGRAPAPRALFMNFGDSSLDFELRVRIQRIERRYTVLSDLNFAIDREFRAEGVEIPFPQRDLHIVSSPKAGAAPPATTELDEDQTIRTRIMHHPEHVTRSLRDDIVLAATPAEVWAAITDIDAITKWLAREGSFRPFIGGPVALTLDDDTQLNGRIDIFLPPRRMRLVLAPREGEEPLASGPITVDFILKDLGSTKEAQTELTVIEAGIPATEDWQMDYRRAEDRWQQAFVELKDYVSGK</sequence>
<feature type="transmembrane region" description="Helical" evidence="8">
    <location>
        <begin position="466"/>
        <end position="487"/>
    </location>
</feature>
<dbReference type="InterPro" id="IPR023408">
    <property type="entry name" value="MscS_beta-dom_sf"/>
</dbReference>
<evidence type="ECO:0000256" key="7">
    <source>
        <dbReference type="ARBA" id="ARBA00023136"/>
    </source>
</evidence>
<dbReference type="InterPro" id="IPR011014">
    <property type="entry name" value="MscS_channel_TM-2"/>
</dbReference>
<name>A0A193LFG2_9GAMM</name>
<feature type="transmembrane region" description="Helical" evidence="8">
    <location>
        <begin position="409"/>
        <end position="432"/>
    </location>
</feature>
<dbReference type="InterPro" id="IPR011066">
    <property type="entry name" value="MscS_channel_C_sf"/>
</dbReference>
<dbReference type="OrthoDB" id="9799209at2"/>
<dbReference type="GO" id="GO:0008381">
    <property type="term" value="F:mechanosensitive monoatomic ion channel activity"/>
    <property type="evidence" value="ECO:0007669"/>
    <property type="project" value="UniProtKB-ARBA"/>
</dbReference>
<comment type="subcellular location">
    <subcellularLocation>
        <location evidence="1">Cell membrane</location>
        <topology evidence="1">Multi-pass membrane protein</topology>
    </subcellularLocation>
</comment>
<keyword evidence="9" id="KW-0732">Signal</keyword>
<dbReference type="SUPFAM" id="SSF55961">
    <property type="entry name" value="Bet v1-like"/>
    <property type="match status" value="1"/>
</dbReference>
<feature type="domain" description="Activator of Hsp90 ATPase homologue 1/2-like C-terminal" evidence="11">
    <location>
        <begin position="814"/>
        <end position="942"/>
    </location>
</feature>
<dbReference type="InterPro" id="IPR006686">
    <property type="entry name" value="MscS_channel_CS"/>
</dbReference>
<evidence type="ECO:0000256" key="1">
    <source>
        <dbReference type="ARBA" id="ARBA00004651"/>
    </source>
</evidence>
<keyword evidence="14" id="KW-1185">Reference proteome</keyword>
<evidence type="ECO:0000256" key="5">
    <source>
        <dbReference type="ARBA" id="ARBA00022692"/>
    </source>
</evidence>
<accession>A0A193LFG2</accession>
<evidence type="ECO:0000256" key="9">
    <source>
        <dbReference type="SAM" id="SignalP"/>
    </source>
</evidence>
<reference evidence="13 14" key="1">
    <citation type="submission" date="2016-06" db="EMBL/GenBank/DDBJ databases">
        <title>Complete genome sequence of a deep-branching marine Gamma Proteobacterium Woeseia oceani type strain XK5.</title>
        <authorList>
            <person name="Mu D."/>
            <person name="Du Z."/>
        </authorList>
    </citation>
    <scope>NUCLEOTIDE SEQUENCE [LARGE SCALE GENOMIC DNA]</scope>
    <source>
        <strain evidence="13 14">XK5</strain>
    </source>
</reference>
<evidence type="ECO:0000313" key="13">
    <source>
        <dbReference type="EMBL" id="ANO51196.1"/>
    </source>
</evidence>
<dbReference type="InterPro" id="IPR052702">
    <property type="entry name" value="MscS-like_channel"/>
</dbReference>
<dbReference type="Proteomes" id="UP000092695">
    <property type="component" value="Chromosome"/>
</dbReference>
<organism evidence="13 14">
    <name type="scientific">Woeseia oceani</name>
    <dbReference type="NCBI Taxonomy" id="1548547"/>
    <lineage>
        <taxon>Bacteria</taxon>
        <taxon>Pseudomonadati</taxon>
        <taxon>Pseudomonadota</taxon>
        <taxon>Gammaproteobacteria</taxon>
        <taxon>Woeseiales</taxon>
        <taxon>Woeseiaceae</taxon>
        <taxon>Woeseia</taxon>
    </lineage>
</organism>
<dbReference type="SUPFAM" id="SSF82689">
    <property type="entry name" value="Mechanosensitive channel protein MscS (YggB), C-terminal domain"/>
    <property type="match status" value="1"/>
</dbReference>
<dbReference type="AlphaFoldDB" id="A0A193LFG2"/>
<dbReference type="SUPFAM" id="SSF82861">
    <property type="entry name" value="Mechanosensitive channel protein MscS (YggB), transmembrane region"/>
    <property type="match status" value="1"/>
</dbReference>
<evidence type="ECO:0000256" key="2">
    <source>
        <dbReference type="ARBA" id="ARBA00006817"/>
    </source>
</evidence>
<dbReference type="SUPFAM" id="SSF50182">
    <property type="entry name" value="Sm-like ribonucleoproteins"/>
    <property type="match status" value="1"/>
</dbReference>
<feature type="transmembrane region" description="Helical" evidence="8">
    <location>
        <begin position="322"/>
        <end position="342"/>
    </location>
</feature>
<dbReference type="PROSITE" id="PS01246">
    <property type="entry name" value="UPF0003"/>
    <property type="match status" value="1"/>
</dbReference>
<dbReference type="GO" id="GO:0005886">
    <property type="term" value="C:plasma membrane"/>
    <property type="evidence" value="ECO:0007669"/>
    <property type="project" value="UniProtKB-SubCell"/>
</dbReference>
<dbReference type="Pfam" id="PF21082">
    <property type="entry name" value="MS_channel_3rd"/>
    <property type="match status" value="1"/>
</dbReference>
<feature type="transmembrane region" description="Helical" evidence="8">
    <location>
        <begin position="383"/>
        <end position="403"/>
    </location>
</feature>
<protein>
    <recommendedName>
        <fullName evidence="15">DUF3772 domain-containing protein</fullName>
    </recommendedName>
</protein>
<dbReference type="InterPro" id="IPR049278">
    <property type="entry name" value="MS_channel_C"/>
</dbReference>
<dbReference type="PANTHER" id="PTHR30347">
    <property type="entry name" value="POTASSIUM CHANNEL RELATED"/>
    <property type="match status" value="1"/>
</dbReference>
<keyword evidence="7 8" id="KW-0472">Membrane</keyword>
<feature type="transmembrane region" description="Helical" evidence="8">
    <location>
        <begin position="247"/>
        <end position="268"/>
    </location>
</feature>
<feature type="transmembrane region" description="Helical" evidence="8">
    <location>
        <begin position="507"/>
        <end position="534"/>
    </location>
</feature>
<dbReference type="Gene3D" id="2.30.30.60">
    <property type="match status" value="1"/>
</dbReference>
<comment type="similarity">
    <text evidence="2">Belongs to the AHA1 family.</text>
</comment>
<evidence type="ECO:0000259" key="10">
    <source>
        <dbReference type="Pfam" id="PF00924"/>
    </source>
</evidence>
<feature type="transmembrane region" description="Helical" evidence="8">
    <location>
        <begin position="580"/>
        <end position="598"/>
    </location>
</feature>